<dbReference type="EMBL" id="JAFMYU010000005">
    <property type="protein sequence ID" value="MBO0931017.1"/>
    <property type="molecule type" value="Genomic_DNA"/>
</dbReference>
<evidence type="ECO:0000313" key="3">
    <source>
        <dbReference type="EMBL" id="MBO0931017.1"/>
    </source>
</evidence>
<sequence>MKKTLFLLSTLLTTTLAVAQTAAPAANEPTGLATAFMKAMETEDGAAIAAITTDDFAIVSFDGQVADRDLLGQGLSGGFLVIETAPANNLRSRTYNSDLAIVTGDSKFKGSLQGTNFNTNVVFTATCVKTGSGWKIASVQFSGGTQ</sequence>
<organism evidence="3 4">
    <name type="scientific">Fibrella aquatilis</name>
    <dbReference type="NCBI Taxonomy" id="2817059"/>
    <lineage>
        <taxon>Bacteria</taxon>
        <taxon>Pseudomonadati</taxon>
        <taxon>Bacteroidota</taxon>
        <taxon>Cytophagia</taxon>
        <taxon>Cytophagales</taxon>
        <taxon>Spirosomataceae</taxon>
        <taxon>Fibrella</taxon>
    </lineage>
</organism>
<proteinExistence type="predicted"/>
<dbReference type="Proteomes" id="UP000664795">
    <property type="component" value="Unassembled WGS sequence"/>
</dbReference>
<dbReference type="Gene3D" id="3.10.450.50">
    <property type="match status" value="1"/>
</dbReference>
<dbReference type="Pfam" id="PF14534">
    <property type="entry name" value="DUF4440"/>
    <property type="match status" value="1"/>
</dbReference>
<keyword evidence="4" id="KW-1185">Reference proteome</keyword>
<dbReference type="SUPFAM" id="SSF54427">
    <property type="entry name" value="NTF2-like"/>
    <property type="match status" value="1"/>
</dbReference>
<comment type="caution">
    <text evidence="3">The sequence shown here is derived from an EMBL/GenBank/DDBJ whole genome shotgun (WGS) entry which is preliminary data.</text>
</comment>
<evidence type="ECO:0000313" key="4">
    <source>
        <dbReference type="Proteomes" id="UP000664795"/>
    </source>
</evidence>
<evidence type="ECO:0000259" key="2">
    <source>
        <dbReference type="Pfam" id="PF14534"/>
    </source>
</evidence>
<protein>
    <submittedName>
        <fullName evidence="3">Nuclear transport factor 2 family protein</fullName>
    </submittedName>
</protein>
<feature type="signal peptide" evidence="1">
    <location>
        <begin position="1"/>
        <end position="19"/>
    </location>
</feature>
<keyword evidence="1" id="KW-0732">Signal</keyword>
<dbReference type="RefSeq" id="WP_207334980.1">
    <property type="nucleotide sequence ID" value="NZ_JAFMYU010000005.1"/>
</dbReference>
<feature type="domain" description="DUF4440" evidence="2">
    <location>
        <begin position="32"/>
        <end position="136"/>
    </location>
</feature>
<gene>
    <name evidence="3" type="ORF">J2I48_08440</name>
</gene>
<evidence type="ECO:0000256" key="1">
    <source>
        <dbReference type="SAM" id="SignalP"/>
    </source>
</evidence>
<dbReference type="AlphaFoldDB" id="A0A939G2A2"/>
<reference evidence="3 4" key="1">
    <citation type="submission" date="2021-03" db="EMBL/GenBank/DDBJ databases">
        <title>Fibrella sp. HMF5036 genome sequencing and assembly.</title>
        <authorList>
            <person name="Kang H."/>
            <person name="Kim H."/>
            <person name="Bae S."/>
            <person name="Joh K."/>
        </authorList>
    </citation>
    <scope>NUCLEOTIDE SEQUENCE [LARGE SCALE GENOMIC DNA]</scope>
    <source>
        <strain evidence="3 4">HMF5036</strain>
    </source>
</reference>
<dbReference type="InterPro" id="IPR027843">
    <property type="entry name" value="DUF4440"/>
</dbReference>
<name>A0A939G2A2_9BACT</name>
<feature type="chain" id="PRO_5037013314" evidence="1">
    <location>
        <begin position="20"/>
        <end position="146"/>
    </location>
</feature>
<dbReference type="InterPro" id="IPR032710">
    <property type="entry name" value="NTF2-like_dom_sf"/>
</dbReference>
<accession>A0A939G2A2</accession>